<dbReference type="STRING" id="27835.A0A0N4YZV0"/>
<name>A0A0N4YZV0_NIPBR</name>
<dbReference type="EMBL" id="UYSL01029092">
    <property type="protein sequence ID" value="VDL87815.1"/>
    <property type="molecule type" value="Genomic_DNA"/>
</dbReference>
<gene>
    <name evidence="1" type="ORF">NBR_LOCUS22773</name>
</gene>
<dbReference type="WBParaSite" id="NBR_0002277201-mRNA-1">
    <property type="protein sequence ID" value="NBR_0002277201-mRNA-1"/>
    <property type="gene ID" value="NBR_0002277201"/>
</dbReference>
<dbReference type="Proteomes" id="UP000271162">
    <property type="component" value="Unassembled WGS sequence"/>
</dbReference>
<reference evidence="3" key="1">
    <citation type="submission" date="2017-02" db="UniProtKB">
        <authorList>
            <consortium name="WormBaseParasite"/>
        </authorList>
    </citation>
    <scope>IDENTIFICATION</scope>
</reference>
<organism evidence="3">
    <name type="scientific">Nippostrongylus brasiliensis</name>
    <name type="common">Rat hookworm</name>
    <dbReference type="NCBI Taxonomy" id="27835"/>
    <lineage>
        <taxon>Eukaryota</taxon>
        <taxon>Metazoa</taxon>
        <taxon>Ecdysozoa</taxon>
        <taxon>Nematoda</taxon>
        <taxon>Chromadorea</taxon>
        <taxon>Rhabditida</taxon>
        <taxon>Rhabditina</taxon>
        <taxon>Rhabditomorpha</taxon>
        <taxon>Strongyloidea</taxon>
        <taxon>Heligmosomidae</taxon>
        <taxon>Nippostrongylus</taxon>
    </lineage>
</organism>
<evidence type="ECO:0000313" key="3">
    <source>
        <dbReference type="WBParaSite" id="NBR_0002277201-mRNA-1"/>
    </source>
</evidence>
<proteinExistence type="predicted"/>
<evidence type="ECO:0000313" key="1">
    <source>
        <dbReference type="EMBL" id="VDL87815.1"/>
    </source>
</evidence>
<sequence length="157" mass="17389">METFCRGTEYAVTVQKAAENHTMNQHTELVPAKEAVSATFDVSSEDLKSNMDNECIAASSEPLKTAFMMPSHNQFTSPAGSPISNSKLIRGCETISDCAISFLEEHTILRNRAESPAYDNATLDDLLAASTSWTEYLQKENERIEKPKRLSVRLADV</sequence>
<dbReference type="AlphaFoldDB" id="A0A0N4YZV0"/>
<reference evidence="1 2" key="2">
    <citation type="submission" date="2018-11" db="EMBL/GenBank/DDBJ databases">
        <authorList>
            <consortium name="Pathogen Informatics"/>
        </authorList>
    </citation>
    <scope>NUCLEOTIDE SEQUENCE [LARGE SCALE GENOMIC DNA]</scope>
</reference>
<protein>
    <submittedName>
        <fullName evidence="1 3">Uncharacterized protein</fullName>
    </submittedName>
</protein>
<evidence type="ECO:0000313" key="2">
    <source>
        <dbReference type="Proteomes" id="UP000271162"/>
    </source>
</evidence>
<accession>A0A0N4YZV0</accession>
<keyword evidence="2" id="KW-1185">Reference proteome</keyword>